<keyword evidence="1" id="KW-0732">Signal</keyword>
<proteinExistence type="predicted"/>
<dbReference type="RefSeq" id="WP_039610507.1">
    <property type="nucleotide sequence ID" value="NZ_JWIC01000007.1"/>
</dbReference>
<dbReference type="InterPro" id="IPR010239">
    <property type="entry name" value="CHP02001"/>
</dbReference>
<dbReference type="Pfam" id="PF09694">
    <property type="entry name" value="Gcw_chp"/>
    <property type="match status" value="1"/>
</dbReference>
<sequence>MKKNLRLTLSTLSVLMVTNTVIASDWSSTITGASDYTFNGISQTENDFALQASLDYSNSETNWYAGSWASNVDFDDGTDVEVDIYFGKTWSLTDAISLDVGMAYYSYYGGDDSSDINYPEAYTKFGFDNALGTTEFNFWYSWDYAGQDEEHVITTLSHTFEVAENHDIAVSYTVSNYVGGDQTWDGTDSSYHHYEIAYSTSLSGFDLSIAAEDTSIDSDTSDERIAFSVSRTFDF</sequence>
<evidence type="ECO:0000313" key="2">
    <source>
        <dbReference type="EMBL" id="KID55935.1"/>
    </source>
</evidence>
<accession>A0A0C1Q900</accession>
<dbReference type="AlphaFoldDB" id="A0A0C1Q900"/>
<protein>
    <submittedName>
        <fullName evidence="2">Membrane protein</fullName>
    </submittedName>
</protein>
<dbReference type="NCBIfam" id="TIGR02001">
    <property type="entry name" value="gcw_chp"/>
    <property type="match status" value="1"/>
</dbReference>
<dbReference type="EMBL" id="JWIC01000007">
    <property type="protein sequence ID" value="KID55935.1"/>
    <property type="molecule type" value="Genomic_DNA"/>
</dbReference>
<organism evidence="2 3">
    <name type="scientific">Pseudoalteromonas luteoviolacea</name>
    <dbReference type="NCBI Taxonomy" id="43657"/>
    <lineage>
        <taxon>Bacteria</taxon>
        <taxon>Pseudomonadati</taxon>
        <taxon>Pseudomonadota</taxon>
        <taxon>Gammaproteobacteria</taxon>
        <taxon>Alteromonadales</taxon>
        <taxon>Pseudoalteromonadaceae</taxon>
        <taxon>Pseudoalteromonas</taxon>
    </lineage>
</organism>
<comment type="caution">
    <text evidence="2">The sequence shown here is derived from an EMBL/GenBank/DDBJ whole genome shotgun (WGS) entry which is preliminary data.</text>
</comment>
<feature type="chain" id="PRO_5002155074" evidence="1">
    <location>
        <begin position="24"/>
        <end position="235"/>
    </location>
</feature>
<gene>
    <name evidence="2" type="ORF">JF50_16500</name>
</gene>
<reference evidence="2 3" key="1">
    <citation type="submission" date="2014-12" db="EMBL/GenBank/DDBJ databases">
        <title>Draft Genome Sequence of Pseudoalteromonas luteoviolacea HI1.</title>
        <authorList>
            <person name="Asahina A.Y."/>
            <person name="Hadfield M.G."/>
        </authorList>
    </citation>
    <scope>NUCLEOTIDE SEQUENCE [LARGE SCALE GENOMIC DNA]</scope>
    <source>
        <strain evidence="2 3">HI1</strain>
    </source>
</reference>
<name>A0A0C1Q900_9GAMM</name>
<evidence type="ECO:0000256" key="1">
    <source>
        <dbReference type="SAM" id="SignalP"/>
    </source>
</evidence>
<dbReference type="OrthoDB" id="9793561at2"/>
<feature type="signal peptide" evidence="1">
    <location>
        <begin position="1"/>
        <end position="23"/>
    </location>
</feature>
<dbReference type="Proteomes" id="UP000031327">
    <property type="component" value="Unassembled WGS sequence"/>
</dbReference>
<evidence type="ECO:0000313" key="3">
    <source>
        <dbReference type="Proteomes" id="UP000031327"/>
    </source>
</evidence>